<dbReference type="Pfam" id="PF03184">
    <property type="entry name" value="DDE_1"/>
    <property type="match status" value="1"/>
</dbReference>
<organism evidence="4 5">
    <name type="scientific">Homarus americanus</name>
    <name type="common">American lobster</name>
    <dbReference type="NCBI Taxonomy" id="6706"/>
    <lineage>
        <taxon>Eukaryota</taxon>
        <taxon>Metazoa</taxon>
        <taxon>Ecdysozoa</taxon>
        <taxon>Arthropoda</taxon>
        <taxon>Crustacea</taxon>
        <taxon>Multicrustacea</taxon>
        <taxon>Malacostraca</taxon>
        <taxon>Eumalacostraca</taxon>
        <taxon>Eucarida</taxon>
        <taxon>Decapoda</taxon>
        <taxon>Pleocyemata</taxon>
        <taxon>Astacidea</taxon>
        <taxon>Nephropoidea</taxon>
        <taxon>Nephropidae</taxon>
        <taxon>Homarus</taxon>
    </lineage>
</organism>
<dbReference type="InterPro" id="IPR018586">
    <property type="entry name" value="Brinker_DNA-bd"/>
</dbReference>
<sequence length="488" mass="55909">MGPKNLPDEEKAHILAWKLDNVPSSEICKRTGRGKSTIKHLLTTACGLPPNVIPPYKTSGRPRKTTKGTDNLLQREVLKDPGITAARLKKSHPCLHAEASQRTIQHRLQKELKLPSQCAARKPLLTDHMHKQRLDPIVAPNAKRRRYEASFKLKVVAYAKSHNNCAAARECGVTEKMVREWRSKEHLLRSIPMNKCAMRRGTAHWPNLEKHTVDMVHEQRQNGYSVSRNKIRIWALKWAKANKEHSKDFKGTASWCSRFMERYDLVLRKKTKISQKLPADLDCKITNFHRHVIQQRKEHGYPLSNIGNMDETPLNFNMVGNHTVDTTEHEQTQFTVALSCMADGTKLNPMIIFKRKTMPKIKFPAGVFVHVNEKGWMDEQGIKLWIDHIWCGNMLAPELDVLCEFVIKAWSDINVETVIKSFKKCGISNSMDGMEDDMLWEDEDETEAEATSSDLEFDPYDEAAINVSQDVLEELMMSDVDDVDFEGF</sequence>
<evidence type="ECO:0000256" key="1">
    <source>
        <dbReference type="ARBA" id="ARBA00004123"/>
    </source>
</evidence>
<dbReference type="SMART" id="SM00674">
    <property type="entry name" value="CENPB"/>
    <property type="match status" value="1"/>
</dbReference>
<dbReference type="InterPro" id="IPR004875">
    <property type="entry name" value="DDE_SF_endonuclease_dom"/>
</dbReference>
<dbReference type="Pfam" id="PF09607">
    <property type="entry name" value="BrkDBD"/>
    <property type="match status" value="1"/>
</dbReference>
<evidence type="ECO:0000313" key="4">
    <source>
        <dbReference type="EMBL" id="KAG7176662.1"/>
    </source>
</evidence>
<name>A0A8J5NBK0_HOMAM</name>
<dbReference type="EMBL" id="JAHLQT010003055">
    <property type="protein sequence ID" value="KAG7176662.1"/>
    <property type="molecule type" value="Genomic_DNA"/>
</dbReference>
<evidence type="ECO:0000256" key="2">
    <source>
        <dbReference type="ARBA" id="ARBA00023125"/>
    </source>
</evidence>
<gene>
    <name evidence="4" type="primary">Pogo-L6</name>
    <name evidence="4" type="ORF">Hamer_G015480</name>
</gene>
<evidence type="ECO:0000313" key="5">
    <source>
        <dbReference type="Proteomes" id="UP000747542"/>
    </source>
</evidence>
<dbReference type="InterPro" id="IPR009057">
    <property type="entry name" value="Homeodomain-like_sf"/>
</dbReference>
<dbReference type="InterPro" id="IPR006600">
    <property type="entry name" value="HTH_CenpB_DNA-bd_dom"/>
</dbReference>
<dbReference type="Proteomes" id="UP000747542">
    <property type="component" value="Unassembled WGS sequence"/>
</dbReference>
<keyword evidence="5" id="KW-1185">Reference proteome</keyword>
<dbReference type="PANTHER" id="PTHR19303:SF74">
    <property type="entry name" value="POGO TRANSPOSABLE ELEMENT WITH KRAB DOMAIN"/>
    <property type="match status" value="1"/>
</dbReference>
<reference evidence="4" key="1">
    <citation type="journal article" date="2021" name="Sci. Adv.">
        <title>The American lobster genome reveals insights on longevity, neural, and immune adaptations.</title>
        <authorList>
            <person name="Polinski J.M."/>
            <person name="Zimin A.V."/>
            <person name="Clark K.F."/>
            <person name="Kohn A.B."/>
            <person name="Sadowski N."/>
            <person name="Timp W."/>
            <person name="Ptitsyn A."/>
            <person name="Khanna P."/>
            <person name="Romanova D.Y."/>
            <person name="Williams P."/>
            <person name="Greenwood S.J."/>
            <person name="Moroz L.L."/>
            <person name="Walt D.R."/>
            <person name="Bodnar A.G."/>
        </authorList>
    </citation>
    <scope>NUCLEOTIDE SEQUENCE</scope>
    <source>
        <strain evidence="4">GMGI-L3</strain>
    </source>
</reference>
<dbReference type="SUPFAM" id="SSF48295">
    <property type="entry name" value="TrpR-like"/>
    <property type="match status" value="1"/>
</dbReference>
<dbReference type="InterPro" id="IPR050863">
    <property type="entry name" value="CenT-Element_Derived"/>
</dbReference>
<keyword evidence="2" id="KW-0238">DNA-binding</keyword>
<proteinExistence type="predicted"/>
<feature type="domain" description="HTH CENPB-type" evidence="3">
    <location>
        <begin position="196"/>
        <end position="269"/>
    </location>
</feature>
<dbReference type="GO" id="GO:0043565">
    <property type="term" value="F:sequence-specific DNA binding"/>
    <property type="evidence" value="ECO:0007669"/>
    <property type="project" value="InterPro"/>
</dbReference>
<dbReference type="InterPro" id="IPR010921">
    <property type="entry name" value="Trp_repressor/repl_initiator"/>
</dbReference>
<dbReference type="PANTHER" id="PTHR19303">
    <property type="entry name" value="TRANSPOSON"/>
    <property type="match status" value="1"/>
</dbReference>
<dbReference type="PROSITE" id="PS51253">
    <property type="entry name" value="HTH_CENPB"/>
    <property type="match status" value="1"/>
</dbReference>
<dbReference type="Pfam" id="PF03221">
    <property type="entry name" value="HTH_Tnp_Tc5"/>
    <property type="match status" value="1"/>
</dbReference>
<dbReference type="AlphaFoldDB" id="A0A8J5NBK0"/>
<comment type="subcellular location">
    <subcellularLocation>
        <location evidence="1">Nucleus</location>
    </subcellularLocation>
</comment>
<dbReference type="SUPFAM" id="SSF46689">
    <property type="entry name" value="Homeodomain-like"/>
    <property type="match status" value="1"/>
</dbReference>
<comment type="caution">
    <text evidence="4">The sequence shown here is derived from an EMBL/GenBank/DDBJ whole genome shotgun (WGS) entry which is preliminary data.</text>
</comment>
<accession>A0A8J5NBK0</accession>
<dbReference type="Gene3D" id="1.10.10.60">
    <property type="entry name" value="Homeodomain-like"/>
    <property type="match status" value="2"/>
</dbReference>
<evidence type="ECO:0000259" key="3">
    <source>
        <dbReference type="PROSITE" id="PS51253"/>
    </source>
</evidence>
<protein>
    <submittedName>
        <fullName evidence="4">Pogo transposable element-like 6</fullName>
    </submittedName>
</protein>
<dbReference type="GO" id="GO:0005634">
    <property type="term" value="C:nucleus"/>
    <property type="evidence" value="ECO:0007669"/>
    <property type="project" value="UniProtKB-SubCell"/>
</dbReference>